<dbReference type="EC" id="3.5.2.9" evidence="1"/>
<reference evidence="1 2" key="1">
    <citation type="submission" date="2023-06" db="EMBL/GenBank/DDBJ databases">
        <title>Alteromonas sp. ASW11-36 isolated from intertidal sand.</title>
        <authorList>
            <person name="Li Y."/>
        </authorList>
    </citation>
    <scope>NUCLEOTIDE SEQUENCE [LARGE SCALE GENOMIC DNA]</scope>
    <source>
        <strain evidence="1 2">ASW11-36</strain>
    </source>
</reference>
<keyword evidence="2" id="KW-1185">Reference proteome</keyword>
<dbReference type="InterPro" id="IPR011330">
    <property type="entry name" value="Glyco_hydro/deAcase_b/a-brl"/>
</dbReference>
<keyword evidence="1" id="KW-0378">Hydrolase</keyword>
<dbReference type="CDD" id="cd10787">
    <property type="entry name" value="LamB_YcsF_like"/>
    <property type="match status" value="1"/>
</dbReference>
<gene>
    <name evidence="1" type="ORF">QTP81_09995</name>
</gene>
<evidence type="ECO:0000313" key="2">
    <source>
        <dbReference type="Proteomes" id="UP001234343"/>
    </source>
</evidence>
<dbReference type="InterPro" id="IPR005501">
    <property type="entry name" value="LamB/YcsF/PxpA-like"/>
</dbReference>
<comment type="caution">
    <text evidence="1">The sequence shown here is derived from an EMBL/GenBank/DDBJ whole genome shotgun (WGS) entry which is preliminary data.</text>
</comment>
<dbReference type="Proteomes" id="UP001234343">
    <property type="component" value="Unassembled WGS sequence"/>
</dbReference>
<dbReference type="EMBL" id="JAUCBP010000007">
    <property type="protein sequence ID" value="MDM7860927.1"/>
    <property type="molecule type" value="Genomic_DNA"/>
</dbReference>
<dbReference type="GO" id="GO:0017168">
    <property type="term" value="F:5-oxoprolinase (ATP-hydrolyzing) activity"/>
    <property type="evidence" value="ECO:0007669"/>
    <property type="project" value="UniProtKB-EC"/>
</dbReference>
<accession>A0ABT7SZF4</accession>
<dbReference type="Gene3D" id="3.20.20.370">
    <property type="entry name" value="Glycoside hydrolase/deacetylase"/>
    <property type="match status" value="1"/>
</dbReference>
<name>A0ABT7SZF4_9ALTE</name>
<organism evidence="1 2">
    <name type="scientific">Alteromonas arenosi</name>
    <dbReference type="NCBI Taxonomy" id="3055817"/>
    <lineage>
        <taxon>Bacteria</taxon>
        <taxon>Pseudomonadati</taxon>
        <taxon>Pseudomonadota</taxon>
        <taxon>Gammaproteobacteria</taxon>
        <taxon>Alteromonadales</taxon>
        <taxon>Alteromonadaceae</taxon>
        <taxon>Alteromonas/Salinimonas group</taxon>
        <taxon>Alteromonas</taxon>
    </lineage>
</organism>
<dbReference type="NCBIfam" id="NF003816">
    <property type="entry name" value="PRK05406.1-5"/>
    <property type="match status" value="1"/>
</dbReference>
<dbReference type="PANTHER" id="PTHR30292:SF0">
    <property type="entry name" value="5-OXOPROLINASE SUBUNIT A"/>
    <property type="match status" value="1"/>
</dbReference>
<dbReference type="Pfam" id="PF03746">
    <property type="entry name" value="LamB_YcsF"/>
    <property type="match status" value="1"/>
</dbReference>
<dbReference type="NCBIfam" id="NF003814">
    <property type="entry name" value="PRK05406.1-3"/>
    <property type="match status" value="1"/>
</dbReference>
<proteinExistence type="predicted"/>
<dbReference type="PANTHER" id="PTHR30292">
    <property type="entry name" value="UNCHARACTERIZED PROTEIN YBGL-RELATED"/>
    <property type="match status" value="1"/>
</dbReference>
<protein>
    <submittedName>
        <fullName evidence="1">5-oxoprolinase subunit PxpA</fullName>
        <ecNumber evidence="1">3.5.2.9</ecNumber>
    </submittedName>
</protein>
<dbReference type="SUPFAM" id="SSF88713">
    <property type="entry name" value="Glycoside hydrolase/deacetylase"/>
    <property type="match status" value="1"/>
</dbReference>
<sequence length="244" mass="26867">MLLNCDLGEDFGAWKMSVEPAIMEVIDQANIACGFHGGDPLAIETAIKNAVDNNVSIGAHPSYPDLVGFGRRHIAMSAPELQACLRYQISALKGLCELHGSNLDYVKPHGALYNDLVKNESIRACVMTVIAEFSSLQLMLQAGPWQEMFIKEAQQFDIELQFEAFIDRRYTDDGYLTSRRVPGAVLTVEEALTQAQQLIQQQKVTTQSGQPLTVMASTLCIHGDNSVALGLAQEVRKLIEKSRV</sequence>
<evidence type="ECO:0000313" key="1">
    <source>
        <dbReference type="EMBL" id="MDM7860927.1"/>
    </source>
</evidence>